<comment type="caution">
    <text evidence="3">The sequence shown here is derived from an EMBL/GenBank/DDBJ whole genome shotgun (WGS) entry which is preliminary data.</text>
</comment>
<gene>
    <name evidence="3" type="ORF">HU200_059967</name>
</gene>
<dbReference type="AlphaFoldDB" id="A0A835AB45"/>
<dbReference type="OrthoDB" id="1921606at2759"/>
<dbReference type="Proteomes" id="UP000636709">
    <property type="component" value="Unassembled WGS sequence"/>
</dbReference>
<dbReference type="PANTHER" id="PTHR36369">
    <property type="entry name" value="TRANSMEMBRANE PROTEIN"/>
    <property type="match status" value="1"/>
</dbReference>
<keyword evidence="2" id="KW-0472">Membrane</keyword>
<dbReference type="EMBL" id="JACEFO010002487">
    <property type="protein sequence ID" value="KAF8657806.1"/>
    <property type="molecule type" value="Genomic_DNA"/>
</dbReference>
<evidence type="ECO:0000256" key="1">
    <source>
        <dbReference type="SAM" id="MobiDB-lite"/>
    </source>
</evidence>
<feature type="region of interest" description="Disordered" evidence="1">
    <location>
        <begin position="97"/>
        <end position="145"/>
    </location>
</feature>
<dbReference type="PANTHER" id="PTHR36369:SF1">
    <property type="entry name" value="TRANSMEMBRANE PROTEIN"/>
    <property type="match status" value="1"/>
</dbReference>
<evidence type="ECO:0000313" key="4">
    <source>
        <dbReference type="Proteomes" id="UP000636709"/>
    </source>
</evidence>
<feature type="compositionally biased region" description="Polar residues" evidence="1">
    <location>
        <begin position="21"/>
        <end position="37"/>
    </location>
</feature>
<name>A0A835AB45_9POAL</name>
<feature type="transmembrane region" description="Helical" evidence="2">
    <location>
        <begin position="60"/>
        <end position="84"/>
    </location>
</feature>
<feature type="region of interest" description="Disordered" evidence="1">
    <location>
        <begin position="21"/>
        <end position="40"/>
    </location>
</feature>
<evidence type="ECO:0000256" key="2">
    <source>
        <dbReference type="SAM" id="Phobius"/>
    </source>
</evidence>
<evidence type="ECO:0000313" key="3">
    <source>
        <dbReference type="EMBL" id="KAF8657806.1"/>
    </source>
</evidence>
<feature type="compositionally biased region" description="Low complexity" evidence="1">
    <location>
        <begin position="130"/>
        <end position="145"/>
    </location>
</feature>
<organism evidence="3 4">
    <name type="scientific">Digitaria exilis</name>
    <dbReference type="NCBI Taxonomy" id="1010633"/>
    <lineage>
        <taxon>Eukaryota</taxon>
        <taxon>Viridiplantae</taxon>
        <taxon>Streptophyta</taxon>
        <taxon>Embryophyta</taxon>
        <taxon>Tracheophyta</taxon>
        <taxon>Spermatophyta</taxon>
        <taxon>Magnoliopsida</taxon>
        <taxon>Liliopsida</taxon>
        <taxon>Poales</taxon>
        <taxon>Poaceae</taxon>
        <taxon>PACMAD clade</taxon>
        <taxon>Panicoideae</taxon>
        <taxon>Panicodae</taxon>
        <taxon>Paniceae</taxon>
        <taxon>Anthephorinae</taxon>
        <taxon>Digitaria</taxon>
    </lineage>
</organism>
<sequence length="260" mass="27992">MPSFPLRHLYIRFLPEPILQSSTPHQRQSSIPTTAETSPPPLLDMVPAEAIALRVYSLPAAVAAAASLYYAWLVAALAAAVGLWRIRAIGTSKSGAAGVRRGSAVVDTKPQAQAPPPSPTIEEPPRPADEPAAASSSASEPSTPSKVRFTAYYGVSGADDQDGVVDGVRRCADEDDDDDGEATEAVLRRTASAPAERRRASAPWEEREMVVRRRGDLGWYRHIDMAALDGSVVRLWDGELTAASPRARRRRAGLELQLSF</sequence>
<proteinExistence type="predicted"/>
<protein>
    <submittedName>
        <fullName evidence="3">Uncharacterized protein</fullName>
    </submittedName>
</protein>
<keyword evidence="4" id="KW-1185">Reference proteome</keyword>
<reference evidence="3" key="1">
    <citation type="submission" date="2020-07" db="EMBL/GenBank/DDBJ databases">
        <title>Genome sequence and genetic diversity analysis of an under-domesticated orphan crop, white fonio (Digitaria exilis).</title>
        <authorList>
            <person name="Bennetzen J.L."/>
            <person name="Chen S."/>
            <person name="Ma X."/>
            <person name="Wang X."/>
            <person name="Yssel A.E.J."/>
            <person name="Chaluvadi S.R."/>
            <person name="Johnson M."/>
            <person name="Gangashetty P."/>
            <person name="Hamidou F."/>
            <person name="Sanogo M.D."/>
            <person name="Zwaenepoel A."/>
            <person name="Wallace J."/>
            <person name="Van De Peer Y."/>
            <person name="Van Deynze A."/>
        </authorList>
    </citation>
    <scope>NUCLEOTIDE SEQUENCE</scope>
    <source>
        <tissue evidence="3">Leaves</tissue>
    </source>
</reference>
<keyword evidence="2" id="KW-1133">Transmembrane helix</keyword>
<accession>A0A835AB45</accession>
<keyword evidence="2" id="KW-0812">Transmembrane</keyword>